<reference evidence="2" key="1">
    <citation type="submission" date="2020-08" db="EMBL/GenBank/DDBJ databases">
        <title>Multicomponent nature underlies the extraordinary mechanical properties of spider dragline silk.</title>
        <authorList>
            <person name="Kono N."/>
            <person name="Nakamura H."/>
            <person name="Mori M."/>
            <person name="Yoshida Y."/>
            <person name="Ohtoshi R."/>
            <person name="Malay A.D."/>
            <person name="Moran D.A.P."/>
            <person name="Tomita M."/>
            <person name="Numata K."/>
            <person name="Arakawa K."/>
        </authorList>
    </citation>
    <scope>NUCLEOTIDE SEQUENCE</scope>
</reference>
<feature type="compositionally biased region" description="Polar residues" evidence="1">
    <location>
        <begin position="1"/>
        <end position="21"/>
    </location>
</feature>
<evidence type="ECO:0000256" key="1">
    <source>
        <dbReference type="SAM" id="MobiDB-lite"/>
    </source>
</evidence>
<dbReference type="EMBL" id="BMAW01024151">
    <property type="protein sequence ID" value="GFT86636.1"/>
    <property type="molecule type" value="Genomic_DNA"/>
</dbReference>
<keyword evidence="3" id="KW-1185">Reference proteome</keyword>
<comment type="caution">
    <text evidence="2">The sequence shown here is derived from an EMBL/GenBank/DDBJ whole genome shotgun (WGS) entry which is preliminary data.</text>
</comment>
<organism evidence="2 3">
    <name type="scientific">Nephila pilipes</name>
    <name type="common">Giant wood spider</name>
    <name type="synonym">Nephila maculata</name>
    <dbReference type="NCBI Taxonomy" id="299642"/>
    <lineage>
        <taxon>Eukaryota</taxon>
        <taxon>Metazoa</taxon>
        <taxon>Ecdysozoa</taxon>
        <taxon>Arthropoda</taxon>
        <taxon>Chelicerata</taxon>
        <taxon>Arachnida</taxon>
        <taxon>Araneae</taxon>
        <taxon>Araneomorphae</taxon>
        <taxon>Entelegynae</taxon>
        <taxon>Araneoidea</taxon>
        <taxon>Nephilidae</taxon>
        <taxon>Nephila</taxon>
    </lineage>
</organism>
<feature type="region of interest" description="Disordered" evidence="1">
    <location>
        <begin position="1"/>
        <end position="24"/>
    </location>
</feature>
<evidence type="ECO:0000313" key="3">
    <source>
        <dbReference type="Proteomes" id="UP000887013"/>
    </source>
</evidence>
<proteinExistence type="predicted"/>
<protein>
    <submittedName>
        <fullName evidence="2">Uncharacterized protein</fullName>
    </submittedName>
</protein>
<dbReference type="Proteomes" id="UP000887013">
    <property type="component" value="Unassembled WGS sequence"/>
</dbReference>
<accession>A0A8X6U3D7</accession>
<sequence length="166" mass="19082">MKEYNPPSNLTPTETNKSQGFFKNKNEKTNVVSWNRAPFQQFEDVILRQIKSANKRSETKRARTSSRFTVNKDSQSLTQIAVATQPDVIGNVISVARNDTNLIYQKQQTKNQSDRAIIFRHFASMKIQTYSKYSITGKQTLQVMKFGHCSSDVRLLRVFLATAAWR</sequence>
<gene>
    <name evidence="2" type="ORF">NPIL_642221</name>
</gene>
<evidence type="ECO:0000313" key="2">
    <source>
        <dbReference type="EMBL" id="GFT86636.1"/>
    </source>
</evidence>
<dbReference type="AlphaFoldDB" id="A0A8X6U3D7"/>
<name>A0A8X6U3D7_NEPPI</name>